<evidence type="ECO:0000313" key="3">
    <source>
        <dbReference type="Proteomes" id="UP000308430"/>
    </source>
</evidence>
<proteinExistence type="predicted"/>
<dbReference type="Proteomes" id="UP000308430">
    <property type="component" value="Unassembled WGS sequence"/>
</dbReference>
<evidence type="ECO:0000313" key="2">
    <source>
        <dbReference type="EMBL" id="THF67501.1"/>
    </source>
</evidence>
<keyword evidence="3" id="KW-1185">Reference proteome</keyword>
<evidence type="ECO:0000256" key="1">
    <source>
        <dbReference type="SAM" id="MobiDB-lite"/>
    </source>
</evidence>
<protein>
    <submittedName>
        <fullName evidence="2">Uncharacterized protein</fullName>
    </submittedName>
</protein>
<dbReference type="OrthoDB" id="9180581at2"/>
<organism evidence="2 3">
    <name type="scientific">Pseudothauera nasutitermitis</name>
    <dbReference type="NCBI Taxonomy" id="2565930"/>
    <lineage>
        <taxon>Bacteria</taxon>
        <taxon>Pseudomonadati</taxon>
        <taxon>Pseudomonadota</taxon>
        <taxon>Betaproteobacteria</taxon>
        <taxon>Rhodocyclales</taxon>
        <taxon>Zoogloeaceae</taxon>
        <taxon>Pseudothauera</taxon>
    </lineage>
</organism>
<name>A0A4S4B5D9_9RHOO</name>
<gene>
    <name evidence="2" type="ORF">E6C76_03810</name>
</gene>
<accession>A0A4S4B5D9</accession>
<dbReference type="EMBL" id="SSOC01000001">
    <property type="protein sequence ID" value="THF67501.1"/>
    <property type="molecule type" value="Genomic_DNA"/>
</dbReference>
<comment type="caution">
    <text evidence="2">The sequence shown here is derived from an EMBL/GenBank/DDBJ whole genome shotgun (WGS) entry which is preliminary data.</text>
</comment>
<feature type="region of interest" description="Disordered" evidence="1">
    <location>
        <begin position="104"/>
        <end position="124"/>
    </location>
</feature>
<dbReference type="RefSeq" id="WP_136346908.1">
    <property type="nucleotide sequence ID" value="NZ_SSOC01000001.1"/>
</dbReference>
<reference evidence="2 3" key="1">
    <citation type="submission" date="2019-04" db="EMBL/GenBank/DDBJ databases">
        <title>Azoarcus nasutitermitis sp. nov. isolated from termite nest.</title>
        <authorList>
            <person name="Lin S.-Y."/>
            <person name="Hameed A."/>
            <person name="Hsu Y.-H."/>
            <person name="Young C.-C."/>
        </authorList>
    </citation>
    <scope>NUCLEOTIDE SEQUENCE [LARGE SCALE GENOMIC DNA]</scope>
    <source>
        <strain evidence="2 3">CC-YHH838</strain>
    </source>
</reference>
<sequence length="124" mass="13805">MNSKEFRAELVKIMPGYDWTVHQSRLDWRLEATGIQSSGSNRLSTLSVVRVEREGQKPVYEAKSAGYGRRARWLHTHKDGTLARALRGLQDYYEAVASTHYGHAGALKHGRKAKDAPAATEAAP</sequence>
<dbReference type="AlphaFoldDB" id="A0A4S4B5D9"/>